<dbReference type="Proteomes" id="UP001229862">
    <property type="component" value="Chromosome"/>
</dbReference>
<dbReference type="EMBL" id="CP133217">
    <property type="protein sequence ID" value="WML88215.1"/>
    <property type="molecule type" value="Genomic_DNA"/>
</dbReference>
<keyword evidence="1" id="KW-0812">Transmembrane</keyword>
<feature type="transmembrane region" description="Helical" evidence="1">
    <location>
        <begin position="64"/>
        <end position="86"/>
    </location>
</feature>
<evidence type="ECO:0000313" key="2">
    <source>
        <dbReference type="EMBL" id="MDQ5766923.1"/>
    </source>
</evidence>
<protein>
    <submittedName>
        <fullName evidence="3">Uncharacterized protein</fullName>
    </submittedName>
</protein>
<evidence type="ECO:0000256" key="1">
    <source>
        <dbReference type="SAM" id="Phobius"/>
    </source>
</evidence>
<evidence type="ECO:0000313" key="3">
    <source>
        <dbReference type="EMBL" id="WML88215.1"/>
    </source>
</evidence>
<reference evidence="3 4" key="1">
    <citation type="submission" date="2023-08" db="EMBL/GenBank/DDBJ databases">
        <title>New molecular markers tilS and rpoB for phylogenetic and monitoring studies of the genus Thiothrix biodiversity.</title>
        <authorList>
            <person name="Ravin N.V."/>
            <person name="Smolyakov D."/>
            <person name="Markov N.D."/>
            <person name="Beletsky A.V."/>
            <person name="Mardanov A.V."/>
            <person name="Rudenko T.S."/>
            <person name="Grabovich M.Y."/>
        </authorList>
    </citation>
    <scope>NUCLEOTIDE SEQUENCE</scope>
    <source>
        <strain evidence="3">DNT52</strain>
        <strain evidence="2 4">H33</strain>
    </source>
</reference>
<accession>A0AA51MQH6</accession>
<dbReference type="Proteomes" id="UP001223336">
    <property type="component" value="Unassembled WGS sequence"/>
</dbReference>
<keyword evidence="4" id="KW-1185">Reference proteome</keyword>
<evidence type="ECO:0000313" key="4">
    <source>
        <dbReference type="Proteomes" id="UP001223336"/>
    </source>
</evidence>
<organism evidence="3">
    <name type="scientific">Thiothrix subterranea</name>
    <dbReference type="NCBI Taxonomy" id="2735563"/>
    <lineage>
        <taxon>Bacteria</taxon>
        <taxon>Pseudomonadati</taxon>
        <taxon>Pseudomonadota</taxon>
        <taxon>Gammaproteobacteria</taxon>
        <taxon>Thiotrichales</taxon>
        <taxon>Thiotrichaceae</taxon>
        <taxon>Thiothrix</taxon>
    </lineage>
</organism>
<keyword evidence="1" id="KW-0472">Membrane</keyword>
<keyword evidence="1" id="KW-1133">Transmembrane helix</keyword>
<dbReference type="RefSeq" id="WP_308872279.1">
    <property type="nucleotide sequence ID" value="NZ_CP133197.1"/>
</dbReference>
<gene>
    <name evidence="2" type="ORF">RCC75_00160</name>
    <name evidence="3" type="ORF">RCG00_07520</name>
</gene>
<proteinExistence type="predicted"/>
<dbReference type="AlphaFoldDB" id="A0AA51MQH6"/>
<dbReference type="EMBL" id="JAVFKN010000001">
    <property type="protein sequence ID" value="MDQ5766923.1"/>
    <property type="molecule type" value="Genomic_DNA"/>
</dbReference>
<name>A0AA51MQH6_9GAMM</name>
<sequence>MAGQAEPVFLRCLSSPLQPLTMASKPKRVVITKTQKKPVTPPKTTKPRRKRQTRRAWWDVLLDYLGNFILLLLVSALILGVAHLFLDFAQYTKAITN</sequence>